<evidence type="ECO:0000313" key="3">
    <source>
        <dbReference type="Proteomes" id="UP001162131"/>
    </source>
</evidence>
<dbReference type="AlphaFoldDB" id="A0AAU9JZY4"/>
<comment type="caution">
    <text evidence="2">The sequence shown here is derived from an EMBL/GenBank/DDBJ whole genome shotgun (WGS) entry which is preliminary data.</text>
</comment>
<sequence length="151" mass="17568">MTEEDEQKLVIPSVVRWELSFPNEAFVYQLSQEINSERERSLSIARELEQEKRKNEELEKYLASLVNSKPGVPRVESNNSIASTAPDLNDEKPLIGAYSAEIRKQKILKYKQKMVRYRQKVRLSRKFGGRSKVAKQKLRIKGKFVKSIDNI</sequence>
<name>A0AAU9JZY4_9CILI</name>
<gene>
    <name evidence="2" type="ORF">BSTOLATCC_MIC47813</name>
</gene>
<evidence type="ECO:0000313" key="2">
    <source>
        <dbReference type="EMBL" id="CAG9328977.1"/>
    </source>
</evidence>
<evidence type="ECO:0000256" key="1">
    <source>
        <dbReference type="SAM" id="Coils"/>
    </source>
</evidence>
<keyword evidence="1" id="KW-0175">Coiled coil</keyword>
<protein>
    <recommendedName>
        <fullName evidence="4">CCT domain-containing protein</fullName>
    </recommendedName>
</protein>
<feature type="coiled-coil region" evidence="1">
    <location>
        <begin position="31"/>
        <end position="68"/>
    </location>
</feature>
<evidence type="ECO:0008006" key="4">
    <source>
        <dbReference type="Google" id="ProtNLM"/>
    </source>
</evidence>
<keyword evidence="3" id="KW-1185">Reference proteome</keyword>
<proteinExistence type="predicted"/>
<dbReference type="Proteomes" id="UP001162131">
    <property type="component" value="Unassembled WGS sequence"/>
</dbReference>
<reference evidence="2" key="1">
    <citation type="submission" date="2021-09" db="EMBL/GenBank/DDBJ databases">
        <authorList>
            <consortium name="AG Swart"/>
            <person name="Singh M."/>
            <person name="Singh A."/>
            <person name="Seah K."/>
            <person name="Emmerich C."/>
        </authorList>
    </citation>
    <scope>NUCLEOTIDE SEQUENCE</scope>
    <source>
        <strain evidence="2">ATCC30299</strain>
    </source>
</reference>
<organism evidence="2 3">
    <name type="scientific">Blepharisma stoltei</name>
    <dbReference type="NCBI Taxonomy" id="1481888"/>
    <lineage>
        <taxon>Eukaryota</taxon>
        <taxon>Sar</taxon>
        <taxon>Alveolata</taxon>
        <taxon>Ciliophora</taxon>
        <taxon>Postciliodesmatophora</taxon>
        <taxon>Heterotrichea</taxon>
        <taxon>Heterotrichida</taxon>
        <taxon>Blepharismidae</taxon>
        <taxon>Blepharisma</taxon>
    </lineage>
</organism>
<dbReference type="EMBL" id="CAJZBQ010000047">
    <property type="protein sequence ID" value="CAG9328977.1"/>
    <property type="molecule type" value="Genomic_DNA"/>
</dbReference>
<accession>A0AAU9JZY4</accession>